<evidence type="ECO:0000256" key="1">
    <source>
        <dbReference type="ARBA" id="ARBA00023015"/>
    </source>
</evidence>
<dbReference type="Pfam" id="PF00027">
    <property type="entry name" value="cNMP_binding"/>
    <property type="match status" value="1"/>
</dbReference>
<sequence>MKKINNSELMNTYINKYNINDIFTSDMREYMELFHFKRNEFLCKEDEPIDYLFFFVEGKAKVYISLKNGKSLLICFYYPLMVLGDLELINFTKATTNMEVIEDAYCIGLSFKKVREKLLNDAKFLRFICSSLGNKMDTSSRNGSINLLYPLENRLASYIMATREEGNRVVFNETLTEIAELLGTSYRHLLRTINNLINREVLKKDNYGYEIINEEILSSLAVDLYK</sequence>
<dbReference type="Gene3D" id="2.60.120.10">
    <property type="entry name" value="Jelly Rolls"/>
    <property type="match status" value="1"/>
</dbReference>
<dbReference type="SMART" id="SM00100">
    <property type="entry name" value="cNMP"/>
    <property type="match status" value="1"/>
</dbReference>
<dbReference type="InterPro" id="IPR036390">
    <property type="entry name" value="WH_DNA-bd_sf"/>
</dbReference>
<proteinExistence type="predicted"/>
<evidence type="ECO:0000313" key="7">
    <source>
        <dbReference type="Proteomes" id="UP000768462"/>
    </source>
</evidence>
<dbReference type="PROSITE" id="PS50042">
    <property type="entry name" value="CNMP_BINDING_3"/>
    <property type="match status" value="1"/>
</dbReference>
<dbReference type="InterPro" id="IPR014710">
    <property type="entry name" value="RmlC-like_jellyroll"/>
</dbReference>
<dbReference type="CDD" id="cd00038">
    <property type="entry name" value="CAP_ED"/>
    <property type="match status" value="1"/>
</dbReference>
<dbReference type="AlphaFoldDB" id="A0A927WBX8"/>
<keyword evidence="2" id="KW-0238">DNA-binding</keyword>
<keyword evidence="1" id="KW-0805">Transcription regulation</keyword>
<dbReference type="InterPro" id="IPR018490">
    <property type="entry name" value="cNMP-bd_dom_sf"/>
</dbReference>
<evidence type="ECO:0000313" key="6">
    <source>
        <dbReference type="EMBL" id="MBE6060385.1"/>
    </source>
</evidence>
<dbReference type="InterPro" id="IPR050397">
    <property type="entry name" value="Env_Response_Regulators"/>
</dbReference>
<evidence type="ECO:0000259" key="5">
    <source>
        <dbReference type="PROSITE" id="PS51063"/>
    </source>
</evidence>
<dbReference type="InterPro" id="IPR000595">
    <property type="entry name" value="cNMP-bd_dom"/>
</dbReference>
<dbReference type="GO" id="GO:0003677">
    <property type="term" value="F:DNA binding"/>
    <property type="evidence" value="ECO:0007669"/>
    <property type="project" value="UniProtKB-KW"/>
</dbReference>
<dbReference type="GO" id="GO:0003700">
    <property type="term" value="F:DNA-binding transcription factor activity"/>
    <property type="evidence" value="ECO:0007669"/>
    <property type="project" value="TreeGrafter"/>
</dbReference>
<feature type="domain" description="HTH crp-type" evidence="5">
    <location>
        <begin position="149"/>
        <end position="215"/>
    </location>
</feature>
<protein>
    <submittedName>
        <fullName evidence="6">Transcriptional regulator YeiL</fullName>
    </submittedName>
</protein>
<dbReference type="PANTHER" id="PTHR24567:SF26">
    <property type="entry name" value="REGULATORY PROTEIN YEIL"/>
    <property type="match status" value="1"/>
</dbReference>
<dbReference type="InterPro" id="IPR012318">
    <property type="entry name" value="HTH_CRP"/>
</dbReference>
<name>A0A927WBX8_9CLOT</name>
<dbReference type="SUPFAM" id="SSF51206">
    <property type="entry name" value="cAMP-binding domain-like"/>
    <property type="match status" value="1"/>
</dbReference>
<dbReference type="SUPFAM" id="SSF46785">
    <property type="entry name" value="Winged helix' DNA-binding domain"/>
    <property type="match status" value="1"/>
</dbReference>
<evidence type="ECO:0000256" key="3">
    <source>
        <dbReference type="ARBA" id="ARBA00023163"/>
    </source>
</evidence>
<gene>
    <name evidence="6" type="primary">yeiL</name>
    <name evidence="6" type="ORF">E7215_09465</name>
</gene>
<dbReference type="GO" id="GO:0005829">
    <property type="term" value="C:cytosol"/>
    <property type="evidence" value="ECO:0007669"/>
    <property type="project" value="TreeGrafter"/>
</dbReference>
<evidence type="ECO:0000259" key="4">
    <source>
        <dbReference type="PROSITE" id="PS50042"/>
    </source>
</evidence>
<accession>A0A927WBX8</accession>
<dbReference type="NCBIfam" id="NF007707">
    <property type="entry name" value="PRK10402.1"/>
    <property type="match status" value="1"/>
</dbReference>
<dbReference type="Pfam" id="PF13545">
    <property type="entry name" value="HTH_Crp_2"/>
    <property type="match status" value="1"/>
</dbReference>
<dbReference type="EMBL" id="SVCM01000105">
    <property type="protein sequence ID" value="MBE6060385.1"/>
    <property type="molecule type" value="Genomic_DNA"/>
</dbReference>
<keyword evidence="3" id="KW-0804">Transcription</keyword>
<dbReference type="Proteomes" id="UP000768462">
    <property type="component" value="Unassembled WGS sequence"/>
</dbReference>
<feature type="domain" description="Cyclic nucleotide-binding" evidence="4">
    <location>
        <begin position="26"/>
        <end position="135"/>
    </location>
</feature>
<dbReference type="PROSITE" id="PS51063">
    <property type="entry name" value="HTH_CRP_2"/>
    <property type="match status" value="1"/>
</dbReference>
<evidence type="ECO:0000256" key="2">
    <source>
        <dbReference type="ARBA" id="ARBA00023125"/>
    </source>
</evidence>
<reference evidence="6" key="1">
    <citation type="submission" date="2019-04" db="EMBL/GenBank/DDBJ databases">
        <title>Evolution of Biomass-Degrading Anaerobic Consortia Revealed by Metagenomics.</title>
        <authorList>
            <person name="Peng X."/>
        </authorList>
    </citation>
    <scope>NUCLEOTIDE SEQUENCE</scope>
    <source>
        <strain evidence="6">SIG254</strain>
    </source>
</reference>
<comment type="caution">
    <text evidence="6">The sequence shown here is derived from an EMBL/GenBank/DDBJ whole genome shotgun (WGS) entry which is preliminary data.</text>
</comment>
<dbReference type="PANTHER" id="PTHR24567">
    <property type="entry name" value="CRP FAMILY TRANSCRIPTIONAL REGULATORY PROTEIN"/>
    <property type="match status" value="1"/>
</dbReference>
<organism evidence="6 7">
    <name type="scientific">Clostridium sulfidigenes</name>
    <dbReference type="NCBI Taxonomy" id="318464"/>
    <lineage>
        <taxon>Bacteria</taxon>
        <taxon>Bacillati</taxon>
        <taxon>Bacillota</taxon>
        <taxon>Clostridia</taxon>
        <taxon>Eubacteriales</taxon>
        <taxon>Clostridiaceae</taxon>
        <taxon>Clostridium</taxon>
    </lineage>
</organism>